<organism evidence="1 2">
    <name type="scientific">Paramuricea clavata</name>
    <name type="common">Red gorgonian</name>
    <name type="synonym">Violescent sea-whip</name>
    <dbReference type="NCBI Taxonomy" id="317549"/>
    <lineage>
        <taxon>Eukaryota</taxon>
        <taxon>Metazoa</taxon>
        <taxon>Cnidaria</taxon>
        <taxon>Anthozoa</taxon>
        <taxon>Octocorallia</taxon>
        <taxon>Malacalcyonacea</taxon>
        <taxon>Plexauridae</taxon>
        <taxon>Paramuricea</taxon>
    </lineage>
</organism>
<protein>
    <submittedName>
        <fullName evidence="1">Uncharacterized protein</fullName>
    </submittedName>
</protein>
<accession>A0A6S7FUE2</accession>
<comment type="caution">
    <text evidence="1">The sequence shown here is derived from an EMBL/GenBank/DDBJ whole genome shotgun (WGS) entry which is preliminary data.</text>
</comment>
<dbReference type="AlphaFoldDB" id="A0A6S7FUE2"/>
<evidence type="ECO:0000313" key="2">
    <source>
        <dbReference type="Proteomes" id="UP001152795"/>
    </source>
</evidence>
<evidence type="ECO:0000313" key="1">
    <source>
        <dbReference type="EMBL" id="CAB3981557.1"/>
    </source>
</evidence>
<dbReference type="EMBL" id="CACRXK020000403">
    <property type="protein sequence ID" value="CAB3981557.1"/>
    <property type="molecule type" value="Genomic_DNA"/>
</dbReference>
<sequence>MDEIDKSKPRRSYLVTYSQADLQKFPTRESFGEVEAVAFTSKRSKVVPLHWACCLERHENGGYHYHHALKLSGTKRWLEAKKFIEAEHGIAVNFSDHDGYYTAYRYILSKSDDMVFHSTGHPNLDEIGSPRTKRCQQTYRKRRCEKKSNVADTEAATTSKRRKKLSNLEVAEFIVEHEIKSETELLAVANEQSEEGKKDLADFVLSRNSKGLHDLIEQTWKMKTASATLLRKKASRIDFIRKAADGECSLSCKGKWLECAQEVLVNNKVHPILFAAAVRELLLLGRGKYRNVMIVGPTKCGKTFLLRPLELIFKIFSNPAADR</sequence>
<keyword evidence="2" id="KW-1185">Reference proteome</keyword>
<reference evidence="1" key="1">
    <citation type="submission" date="2020-04" db="EMBL/GenBank/DDBJ databases">
        <authorList>
            <person name="Alioto T."/>
            <person name="Alioto T."/>
            <person name="Gomez Garrido J."/>
        </authorList>
    </citation>
    <scope>NUCLEOTIDE SEQUENCE</scope>
    <source>
        <strain evidence="1">A484AB</strain>
    </source>
</reference>
<name>A0A6S7FUE2_PARCT</name>
<dbReference type="Proteomes" id="UP001152795">
    <property type="component" value="Unassembled WGS sequence"/>
</dbReference>
<dbReference type="OrthoDB" id="5986179at2759"/>
<proteinExistence type="predicted"/>
<gene>
    <name evidence="1" type="ORF">PACLA_8A087928</name>
</gene>
<dbReference type="Gene3D" id="3.40.1310.20">
    <property type="match status" value="1"/>
</dbReference>